<dbReference type="PROSITE" id="PS50968">
    <property type="entry name" value="BIOTINYL_LIPOYL"/>
    <property type="match status" value="1"/>
</dbReference>
<dbReference type="PROSITE" id="PS51826">
    <property type="entry name" value="PSBD"/>
    <property type="match status" value="1"/>
</dbReference>
<dbReference type="EC" id="2.3.1.-" evidence="7"/>
<accession>A0A1G8TMP6</accession>
<dbReference type="Gene3D" id="3.30.559.10">
    <property type="entry name" value="Chloramphenicol acetyltransferase-like domain"/>
    <property type="match status" value="1"/>
</dbReference>
<reference evidence="10 11" key="1">
    <citation type="submission" date="2016-10" db="EMBL/GenBank/DDBJ databases">
        <authorList>
            <person name="de Groot N.N."/>
        </authorList>
    </citation>
    <scope>NUCLEOTIDE SEQUENCE [LARGE SCALE GENOMIC DNA]</scope>
    <source>
        <strain evidence="10 11">DSM 25294</strain>
    </source>
</reference>
<evidence type="ECO:0000256" key="1">
    <source>
        <dbReference type="ARBA" id="ARBA00001938"/>
    </source>
</evidence>
<keyword evidence="4 7" id="KW-0808">Transferase</keyword>
<sequence length="397" mass="40856">MGVFQMPSLGADMEAGTLVEWLVAPGDAVKRGDIVAVVETQKGAIEIEIFEDGIIQSLDAEIGAKLPVGAPLATILAAGEAPPSAPAAPTTGTAPEVVAPAPELATVAPAASEGLQPRPATLGIAASPAARQRASERGVDLGALKGSGPGGAVVLADVETTAPERRETPKPTKPADAMVEMRKAIAAAMQRSKREIPHFQLSQSVDIQTASDWLAARNAAVPPAERILLGTLFMKAAALAAAKVKEMNGHYGVDGFTPAPQVNLGVAVALRGGGLIAPAIPEADKLALPDLMAAMKELVARARAMRLRSSEMTSGTLTVSALGEKGADAMAGIIFPPQVALLAIGAPKIRPWVVEGEIVPRLLATFTLSADHRVSDGRQANRFLAEIDTALQNPEAL</sequence>
<evidence type="ECO:0000256" key="5">
    <source>
        <dbReference type="ARBA" id="ARBA00022823"/>
    </source>
</evidence>
<dbReference type="RefSeq" id="WP_093154864.1">
    <property type="nucleotide sequence ID" value="NZ_FNEK01000017.1"/>
</dbReference>
<dbReference type="Pfam" id="PF00198">
    <property type="entry name" value="2-oxoacid_dh"/>
    <property type="match status" value="1"/>
</dbReference>
<dbReference type="GO" id="GO:0031405">
    <property type="term" value="F:lipoic acid binding"/>
    <property type="evidence" value="ECO:0007669"/>
    <property type="project" value="TreeGrafter"/>
</dbReference>
<dbReference type="Pfam" id="PF02817">
    <property type="entry name" value="E3_binding"/>
    <property type="match status" value="1"/>
</dbReference>
<dbReference type="OrthoDB" id="9805770at2"/>
<evidence type="ECO:0000313" key="10">
    <source>
        <dbReference type="EMBL" id="SDJ42693.1"/>
    </source>
</evidence>
<dbReference type="AlphaFoldDB" id="A0A1G8TMP6"/>
<dbReference type="Gene3D" id="2.40.50.100">
    <property type="match status" value="1"/>
</dbReference>
<evidence type="ECO:0000259" key="8">
    <source>
        <dbReference type="PROSITE" id="PS50968"/>
    </source>
</evidence>
<dbReference type="PANTHER" id="PTHR43178">
    <property type="entry name" value="DIHYDROLIPOAMIDE ACETYLTRANSFERASE COMPONENT OF PYRUVATE DEHYDROGENASE COMPLEX"/>
    <property type="match status" value="1"/>
</dbReference>
<dbReference type="PROSITE" id="PS00189">
    <property type="entry name" value="LIPOYL"/>
    <property type="match status" value="1"/>
</dbReference>
<feature type="domain" description="Lipoyl-binding" evidence="8">
    <location>
        <begin position="1"/>
        <end position="76"/>
    </location>
</feature>
<dbReference type="EMBL" id="FNEK01000017">
    <property type="protein sequence ID" value="SDJ42693.1"/>
    <property type="molecule type" value="Genomic_DNA"/>
</dbReference>
<dbReference type="Gene3D" id="4.10.320.10">
    <property type="entry name" value="E3-binding domain"/>
    <property type="match status" value="1"/>
</dbReference>
<dbReference type="InterPro" id="IPR000089">
    <property type="entry name" value="Biotin_lipoyl"/>
</dbReference>
<evidence type="ECO:0000256" key="6">
    <source>
        <dbReference type="ARBA" id="ARBA00023315"/>
    </source>
</evidence>
<dbReference type="InterPro" id="IPR001078">
    <property type="entry name" value="2-oxoacid_DH_actylTfrase"/>
</dbReference>
<dbReference type="InterPro" id="IPR036625">
    <property type="entry name" value="E3-bd_dom_sf"/>
</dbReference>
<dbReference type="Proteomes" id="UP000199382">
    <property type="component" value="Unassembled WGS sequence"/>
</dbReference>
<comment type="cofactor">
    <cofactor evidence="1 7">
        <name>(R)-lipoate</name>
        <dbReference type="ChEBI" id="CHEBI:83088"/>
    </cofactor>
</comment>
<evidence type="ECO:0000259" key="9">
    <source>
        <dbReference type="PROSITE" id="PS51826"/>
    </source>
</evidence>
<dbReference type="InterPro" id="IPR050743">
    <property type="entry name" value="2-oxoacid_DH_E2_comp"/>
</dbReference>
<dbReference type="InterPro" id="IPR011053">
    <property type="entry name" value="Single_hybrid_motif"/>
</dbReference>
<protein>
    <recommendedName>
        <fullName evidence="7">Dihydrolipoamide acetyltransferase component of pyruvate dehydrogenase complex</fullName>
        <ecNumber evidence="7">2.3.1.-</ecNumber>
    </recommendedName>
</protein>
<proteinExistence type="inferred from homology"/>
<feature type="domain" description="Peripheral subunit-binding (PSBD)" evidence="9">
    <location>
        <begin position="125"/>
        <end position="162"/>
    </location>
</feature>
<gene>
    <name evidence="10" type="ORF">SAMN04488026_101746</name>
</gene>
<name>A0A1G8TMP6_9RHOB</name>
<dbReference type="STRING" id="571298.SAMN04488026_101746"/>
<dbReference type="SUPFAM" id="SSF52777">
    <property type="entry name" value="CoA-dependent acyltransferases"/>
    <property type="match status" value="1"/>
</dbReference>
<comment type="similarity">
    <text evidence="2 7">Belongs to the 2-oxoacid dehydrogenase family.</text>
</comment>
<dbReference type="InterPro" id="IPR003016">
    <property type="entry name" value="2-oxoA_DH_lipoyl-BS"/>
</dbReference>
<dbReference type="SUPFAM" id="SSF47005">
    <property type="entry name" value="Peripheral subunit-binding domain of 2-oxo acid dehydrogenase complex"/>
    <property type="match status" value="1"/>
</dbReference>
<dbReference type="InterPro" id="IPR023213">
    <property type="entry name" value="CAT-like_dom_sf"/>
</dbReference>
<dbReference type="SUPFAM" id="SSF51230">
    <property type="entry name" value="Single hybrid motif"/>
    <property type="match status" value="1"/>
</dbReference>
<dbReference type="GO" id="GO:0005737">
    <property type="term" value="C:cytoplasm"/>
    <property type="evidence" value="ECO:0007669"/>
    <property type="project" value="TreeGrafter"/>
</dbReference>
<evidence type="ECO:0000256" key="2">
    <source>
        <dbReference type="ARBA" id="ARBA00007317"/>
    </source>
</evidence>
<keyword evidence="10" id="KW-0670">Pyruvate</keyword>
<dbReference type="Pfam" id="PF00364">
    <property type="entry name" value="Biotin_lipoyl"/>
    <property type="match status" value="1"/>
</dbReference>
<evidence type="ECO:0000313" key="11">
    <source>
        <dbReference type="Proteomes" id="UP000199382"/>
    </source>
</evidence>
<evidence type="ECO:0000256" key="7">
    <source>
        <dbReference type="RuleBase" id="RU003423"/>
    </source>
</evidence>
<keyword evidence="6 7" id="KW-0012">Acyltransferase</keyword>
<comment type="subunit">
    <text evidence="3">Forms a 24-polypeptide structural core with octahedral symmetry.</text>
</comment>
<organism evidence="10 11">
    <name type="scientific">Aliiruegeria lutimaris</name>
    <dbReference type="NCBI Taxonomy" id="571298"/>
    <lineage>
        <taxon>Bacteria</taxon>
        <taxon>Pseudomonadati</taxon>
        <taxon>Pseudomonadota</taxon>
        <taxon>Alphaproteobacteria</taxon>
        <taxon>Rhodobacterales</taxon>
        <taxon>Roseobacteraceae</taxon>
        <taxon>Aliiruegeria</taxon>
    </lineage>
</organism>
<evidence type="ECO:0000256" key="3">
    <source>
        <dbReference type="ARBA" id="ARBA00011484"/>
    </source>
</evidence>
<keyword evidence="5 7" id="KW-0450">Lipoyl</keyword>
<dbReference type="CDD" id="cd06849">
    <property type="entry name" value="lipoyl_domain"/>
    <property type="match status" value="1"/>
</dbReference>
<dbReference type="GO" id="GO:0016407">
    <property type="term" value="F:acetyltransferase activity"/>
    <property type="evidence" value="ECO:0007669"/>
    <property type="project" value="TreeGrafter"/>
</dbReference>
<evidence type="ECO:0000256" key="4">
    <source>
        <dbReference type="ARBA" id="ARBA00022679"/>
    </source>
</evidence>
<keyword evidence="11" id="KW-1185">Reference proteome</keyword>
<dbReference type="InterPro" id="IPR004167">
    <property type="entry name" value="PSBD"/>
</dbReference>
<dbReference type="PANTHER" id="PTHR43178:SF5">
    <property type="entry name" value="LIPOAMIDE ACYLTRANSFERASE COMPONENT OF BRANCHED-CHAIN ALPHA-KETO ACID DEHYDROGENASE COMPLEX, MITOCHONDRIAL"/>
    <property type="match status" value="1"/>
</dbReference>